<organism evidence="2 3">
    <name type="scientific">Nephila pilipes</name>
    <name type="common">Giant wood spider</name>
    <name type="synonym">Nephila maculata</name>
    <dbReference type="NCBI Taxonomy" id="299642"/>
    <lineage>
        <taxon>Eukaryota</taxon>
        <taxon>Metazoa</taxon>
        <taxon>Ecdysozoa</taxon>
        <taxon>Arthropoda</taxon>
        <taxon>Chelicerata</taxon>
        <taxon>Arachnida</taxon>
        <taxon>Araneae</taxon>
        <taxon>Araneomorphae</taxon>
        <taxon>Entelegynae</taxon>
        <taxon>Araneoidea</taxon>
        <taxon>Nephilidae</taxon>
        <taxon>Nephila</taxon>
    </lineage>
</organism>
<protein>
    <submittedName>
        <fullName evidence="2">Uncharacterized protein</fullName>
    </submittedName>
</protein>
<gene>
    <name evidence="2" type="ORF">NPIL_468891</name>
</gene>
<keyword evidence="3" id="KW-1185">Reference proteome</keyword>
<sequence>VVWRTNRVQEGRVTWCPIDAPSPLAPPADACGSKQESVARSQTREDD</sequence>
<dbReference type="Proteomes" id="UP000887013">
    <property type="component" value="Unassembled WGS sequence"/>
</dbReference>
<dbReference type="AlphaFoldDB" id="A0A8X6T8Y0"/>
<comment type="caution">
    <text evidence="2">The sequence shown here is derived from an EMBL/GenBank/DDBJ whole genome shotgun (WGS) entry which is preliminary data.</text>
</comment>
<name>A0A8X6T8Y0_NEPPI</name>
<accession>A0A8X6T8Y0</accession>
<reference evidence="2" key="1">
    <citation type="submission" date="2020-08" db="EMBL/GenBank/DDBJ databases">
        <title>Multicomponent nature underlies the extraordinary mechanical properties of spider dragline silk.</title>
        <authorList>
            <person name="Kono N."/>
            <person name="Nakamura H."/>
            <person name="Mori M."/>
            <person name="Yoshida Y."/>
            <person name="Ohtoshi R."/>
            <person name="Malay A.D."/>
            <person name="Moran D.A.P."/>
            <person name="Tomita M."/>
            <person name="Numata K."/>
            <person name="Arakawa K."/>
        </authorList>
    </citation>
    <scope>NUCLEOTIDE SEQUENCE</scope>
</reference>
<evidence type="ECO:0000313" key="2">
    <source>
        <dbReference type="EMBL" id="GFS88537.1"/>
    </source>
</evidence>
<feature type="region of interest" description="Disordered" evidence="1">
    <location>
        <begin position="20"/>
        <end position="47"/>
    </location>
</feature>
<proteinExistence type="predicted"/>
<evidence type="ECO:0000313" key="3">
    <source>
        <dbReference type="Proteomes" id="UP000887013"/>
    </source>
</evidence>
<dbReference type="EMBL" id="BMAW01004382">
    <property type="protein sequence ID" value="GFS88537.1"/>
    <property type="molecule type" value="Genomic_DNA"/>
</dbReference>
<evidence type="ECO:0000256" key="1">
    <source>
        <dbReference type="SAM" id="MobiDB-lite"/>
    </source>
</evidence>
<feature type="non-terminal residue" evidence="2">
    <location>
        <position position="1"/>
    </location>
</feature>
<feature type="compositionally biased region" description="Low complexity" evidence="1">
    <location>
        <begin position="20"/>
        <end position="30"/>
    </location>
</feature>